<dbReference type="KEGG" id="mcaa:R3L15_13310"/>
<sequence length="182" mass="21138">MNKRIFTIVTALFLVIFSCKEKKESNKEDVGPSQEITKEKNRPFFSFKLDAEIKSDDKIVFYYLTPETQQISKKQSLEKEVLGSNGNQSINFNLPEEILPTRILVKFGENGDQVLKINKVSLSYGDNKIDVPDSLFYQFFKHNKAASYNKENNSIKAVKNEKQKPMFFSRKTLEDKIDLNFF</sequence>
<evidence type="ECO:0000313" key="3">
    <source>
        <dbReference type="Proteomes" id="UP001368318"/>
    </source>
</evidence>
<evidence type="ECO:0000313" key="1">
    <source>
        <dbReference type="EMBL" id="WXA01748.1"/>
    </source>
</evidence>
<protein>
    <recommendedName>
        <fullName evidence="4">Lipoprotein</fullName>
    </recommendedName>
</protein>
<organism evidence="2">
    <name type="scientific">Mangrovimonas cancribranchiae</name>
    <dbReference type="NCBI Taxonomy" id="3080055"/>
    <lineage>
        <taxon>Bacteria</taxon>
        <taxon>Pseudomonadati</taxon>
        <taxon>Bacteroidota</taxon>
        <taxon>Flavobacteriia</taxon>
        <taxon>Flavobacteriales</taxon>
        <taxon>Flavobacteriaceae</taxon>
        <taxon>Mangrovimonas</taxon>
    </lineage>
</organism>
<reference evidence="2 3" key="1">
    <citation type="submission" date="2023-10" db="EMBL/GenBank/DDBJ databases">
        <title>Culture-based analysis of two novel bacteria associated with mangrove crab gills.</title>
        <authorList>
            <person name="Yang X."/>
            <person name="Garuglieri E."/>
            <person name="Van Goethem M.W."/>
            <person name="Fusi M."/>
            <person name="Marasco R."/>
            <person name="Daffonchio D.G."/>
        </authorList>
    </citation>
    <scope>NUCLEOTIDE SEQUENCE</scope>
    <source>
        <strain evidence="2">UG2-1</strain>
        <strain evidence="1">UG2-2</strain>
        <strain evidence="3">UG2_2</strain>
    </source>
</reference>
<name>A0AAU6P6E8_9FLAO</name>
<dbReference type="RefSeq" id="WP_338732258.1">
    <property type="nucleotide sequence ID" value="NZ_CP136924.1"/>
</dbReference>
<dbReference type="EMBL" id="CP136925">
    <property type="protein sequence ID" value="WXA13092.1"/>
    <property type="molecule type" value="Genomic_DNA"/>
</dbReference>
<dbReference type="PROSITE" id="PS51257">
    <property type="entry name" value="PROKAR_LIPOPROTEIN"/>
    <property type="match status" value="1"/>
</dbReference>
<evidence type="ECO:0008006" key="4">
    <source>
        <dbReference type="Google" id="ProtNLM"/>
    </source>
</evidence>
<evidence type="ECO:0000313" key="2">
    <source>
        <dbReference type="EMBL" id="WXA13092.1"/>
    </source>
</evidence>
<accession>A0AAU6P6E8</accession>
<proteinExistence type="predicted"/>
<dbReference type="Proteomes" id="UP001368318">
    <property type="component" value="Chromosome"/>
</dbReference>
<dbReference type="EMBL" id="CP136924">
    <property type="protein sequence ID" value="WXA01748.1"/>
    <property type="molecule type" value="Genomic_DNA"/>
</dbReference>
<dbReference type="AlphaFoldDB" id="A0AAU6P6E8"/>
<gene>
    <name evidence="2" type="ORF">R3L15_13310</name>
    <name evidence="1" type="ORF">R3L16_08280</name>
</gene>
<keyword evidence="3" id="KW-1185">Reference proteome</keyword>